<organism evidence="2 3">
    <name type="scientific">Eumeta variegata</name>
    <name type="common">Bagworm moth</name>
    <name type="synonym">Eumeta japonica</name>
    <dbReference type="NCBI Taxonomy" id="151549"/>
    <lineage>
        <taxon>Eukaryota</taxon>
        <taxon>Metazoa</taxon>
        <taxon>Ecdysozoa</taxon>
        <taxon>Arthropoda</taxon>
        <taxon>Hexapoda</taxon>
        <taxon>Insecta</taxon>
        <taxon>Pterygota</taxon>
        <taxon>Neoptera</taxon>
        <taxon>Endopterygota</taxon>
        <taxon>Lepidoptera</taxon>
        <taxon>Glossata</taxon>
        <taxon>Ditrysia</taxon>
        <taxon>Tineoidea</taxon>
        <taxon>Psychidae</taxon>
        <taxon>Oiketicinae</taxon>
        <taxon>Eumeta</taxon>
    </lineage>
</organism>
<sequence>MLKSSDFVDLLKYVYKKDGHRRPWTLTTPGELPTNELPADETGFNKIFSESKFILVFGSSIHVWIPSFTPKRAATRAERGLFKRYRNTELASRAATGRGRREAGGGGRGPFSTVALRFEMIQYNNVTPVKGRKSDSPVLERTDSCRGRPRLGQTQIADWSQKIAISDTSSSPARAGTGGLRSKFSVKSKTMRGRASTAGRTKPYATPQMERN</sequence>
<dbReference type="EMBL" id="BGZK01000046">
    <property type="protein sequence ID" value="GBP11507.1"/>
    <property type="molecule type" value="Genomic_DNA"/>
</dbReference>
<dbReference type="AlphaFoldDB" id="A0A4C1TDM8"/>
<feature type="region of interest" description="Disordered" evidence="1">
    <location>
        <begin position="129"/>
        <end position="153"/>
    </location>
</feature>
<comment type="caution">
    <text evidence="2">The sequence shown here is derived from an EMBL/GenBank/DDBJ whole genome shotgun (WGS) entry which is preliminary data.</text>
</comment>
<protein>
    <submittedName>
        <fullName evidence="2">Uncharacterized protein</fullName>
    </submittedName>
</protein>
<name>A0A4C1TDM8_EUMVA</name>
<evidence type="ECO:0000313" key="3">
    <source>
        <dbReference type="Proteomes" id="UP000299102"/>
    </source>
</evidence>
<feature type="compositionally biased region" description="Basic and acidic residues" evidence="1">
    <location>
        <begin position="132"/>
        <end position="146"/>
    </location>
</feature>
<gene>
    <name evidence="2" type="ORF">EVAR_92991_1</name>
</gene>
<keyword evidence="3" id="KW-1185">Reference proteome</keyword>
<accession>A0A4C1TDM8</accession>
<evidence type="ECO:0000256" key="1">
    <source>
        <dbReference type="SAM" id="MobiDB-lite"/>
    </source>
</evidence>
<dbReference type="Proteomes" id="UP000299102">
    <property type="component" value="Unassembled WGS sequence"/>
</dbReference>
<evidence type="ECO:0000313" key="2">
    <source>
        <dbReference type="EMBL" id="GBP11507.1"/>
    </source>
</evidence>
<proteinExistence type="predicted"/>
<reference evidence="2 3" key="1">
    <citation type="journal article" date="2019" name="Commun. Biol.">
        <title>The bagworm genome reveals a unique fibroin gene that provides high tensile strength.</title>
        <authorList>
            <person name="Kono N."/>
            <person name="Nakamura H."/>
            <person name="Ohtoshi R."/>
            <person name="Tomita M."/>
            <person name="Numata K."/>
            <person name="Arakawa K."/>
        </authorList>
    </citation>
    <scope>NUCLEOTIDE SEQUENCE [LARGE SCALE GENOMIC DNA]</scope>
</reference>
<feature type="region of interest" description="Disordered" evidence="1">
    <location>
        <begin position="165"/>
        <end position="212"/>
    </location>
</feature>